<dbReference type="PATRIC" id="fig|1675527.3.peg.4116"/>
<comment type="function">
    <text evidence="2">Hydrolyzes RNA 2',3'-cyclic phosphodiester to an RNA 2'-phosphomonoester.</text>
</comment>
<dbReference type="PANTHER" id="PTHR35561">
    <property type="entry name" value="RNA 2',3'-CYCLIC PHOSPHODIESTERASE"/>
    <property type="match status" value="1"/>
</dbReference>
<name>A0A0J9E892_9RHOB</name>
<keyword evidence="1 2" id="KW-0378">Hydrolase</keyword>
<feature type="active site" description="Proton donor" evidence="2">
    <location>
        <position position="37"/>
    </location>
</feature>
<dbReference type="HAMAP" id="MF_01940">
    <property type="entry name" value="RNA_CPDase"/>
    <property type="match status" value="1"/>
</dbReference>
<dbReference type="RefSeq" id="WP_049645559.1">
    <property type="nucleotide sequence ID" value="NZ_LFTY01000002.1"/>
</dbReference>
<feature type="short sequence motif" description="HXTX 1" evidence="2">
    <location>
        <begin position="37"/>
        <end position="40"/>
    </location>
</feature>
<evidence type="ECO:0000313" key="4">
    <source>
        <dbReference type="Proteomes" id="UP000037178"/>
    </source>
</evidence>
<proteinExistence type="inferred from homology"/>
<gene>
    <name evidence="3" type="ORF">AIOL_003928</name>
</gene>
<dbReference type="EC" id="3.1.4.58" evidence="2"/>
<accession>A0A0J9E892</accession>
<protein>
    <recommendedName>
        <fullName evidence="2">RNA 2',3'-cyclic phosphodiesterase</fullName>
        <shortName evidence="2">RNA 2',3'-CPDase</shortName>
        <ecNumber evidence="2">3.1.4.58</ecNumber>
    </recommendedName>
</protein>
<dbReference type="NCBIfam" id="TIGR02258">
    <property type="entry name" value="2_5_ligase"/>
    <property type="match status" value="1"/>
</dbReference>
<dbReference type="Proteomes" id="UP000037178">
    <property type="component" value="Unassembled WGS sequence"/>
</dbReference>
<evidence type="ECO:0000256" key="1">
    <source>
        <dbReference type="ARBA" id="ARBA00022801"/>
    </source>
</evidence>
<evidence type="ECO:0000313" key="3">
    <source>
        <dbReference type="EMBL" id="KMW58947.1"/>
    </source>
</evidence>
<dbReference type="GO" id="GO:0016874">
    <property type="term" value="F:ligase activity"/>
    <property type="evidence" value="ECO:0007669"/>
    <property type="project" value="UniProtKB-KW"/>
</dbReference>
<dbReference type="GO" id="GO:0008664">
    <property type="term" value="F:RNA 2',3'-cyclic 3'-phosphodiesterase activity"/>
    <property type="evidence" value="ECO:0007669"/>
    <property type="project" value="UniProtKB-EC"/>
</dbReference>
<dbReference type="SUPFAM" id="SSF55144">
    <property type="entry name" value="LigT-like"/>
    <property type="match status" value="1"/>
</dbReference>
<comment type="catalytic activity">
    <reaction evidence="2">
        <text>a 3'-end 2',3'-cyclophospho-ribonucleotide-RNA + H2O = a 3'-end 2'-phospho-ribonucleotide-RNA + H(+)</text>
        <dbReference type="Rhea" id="RHEA:11828"/>
        <dbReference type="Rhea" id="RHEA-COMP:10464"/>
        <dbReference type="Rhea" id="RHEA-COMP:17353"/>
        <dbReference type="ChEBI" id="CHEBI:15377"/>
        <dbReference type="ChEBI" id="CHEBI:15378"/>
        <dbReference type="ChEBI" id="CHEBI:83064"/>
        <dbReference type="ChEBI" id="CHEBI:173113"/>
        <dbReference type="EC" id="3.1.4.58"/>
    </reaction>
</comment>
<feature type="short sequence motif" description="HXTX 2" evidence="2">
    <location>
        <begin position="120"/>
        <end position="123"/>
    </location>
</feature>
<dbReference type="AlphaFoldDB" id="A0A0J9E892"/>
<comment type="similarity">
    <text evidence="2">Belongs to the 2H phosphoesterase superfamily. ThpR family.</text>
</comment>
<keyword evidence="4" id="KW-1185">Reference proteome</keyword>
<comment type="caution">
    <text evidence="3">The sequence shown here is derived from an EMBL/GenBank/DDBJ whole genome shotgun (WGS) entry which is preliminary data.</text>
</comment>
<dbReference type="Gene3D" id="3.90.1140.10">
    <property type="entry name" value="Cyclic phosphodiesterase"/>
    <property type="match status" value="1"/>
</dbReference>
<feature type="active site" description="Proton acceptor" evidence="2">
    <location>
        <position position="120"/>
    </location>
</feature>
<dbReference type="GO" id="GO:0004113">
    <property type="term" value="F:2',3'-cyclic-nucleotide 3'-phosphodiesterase activity"/>
    <property type="evidence" value="ECO:0007669"/>
    <property type="project" value="InterPro"/>
</dbReference>
<dbReference type="InterPro" id="IPR009097">
    <property type="entry name" value="Cyclic_Pdiesterase"/>
</dbReference>
<dbReference type="Pfam" id="PF13563">
    <property type="entry name" value="2_5_RNA_ligase2"/>
    <property type="match status" value="1"/>
</dbReference>
<evidence type="ECO:0000256" key="2">
    <source>
        <dbReference type="HAMAP-Rule" id="MF_01940"/>
    </source>
</evidence>
<dbReference type="STRING" id="1675527.AIOL_003928"/>
<keyword evidence="3" id="KW-0436">Ligase</keyword>
<dbReference type="InterPro" id="IPR004175">
    <property type="entry name" value="RNA_CPDase"/>
</dbReference>
<dbReference type="PANTHER" id="PTHR35561:SF1">
    <property type="entry name" value="RNA 2',3'-CYCLIC PHOSPHODIESTERASE"/>
    <property type="match status" value="1"/>
</dbReference>
<organism evidence="3 4">
    <name type="scientific">Candidatus Rhodobacter oscarellae</name>
    <dbReference type="NCBI Taxonomy" id="1675527"/>
    <lineage>
        <taxon>Bacteria</taxon>
        <taxon>Pseudomonadati</taxon>
        <taxon>Pseudomonadota</taxon>
        <taxon>Alphaproteobacteria</taxon>
        <taxon>Rhodobacterales</taxon>
        <taxon>Rhodobacter group</taxon>
        <taxon>Rhodobacter</taxon>
    </lineage>
</organism>
<sequence length="181" mass="20393">MIRAFVAIPLPEEARDQLEDAQIGLRVGRHVPSENFHITLAYLDKQTEQTLARVDEVLGQIDLPGFYVSIKGVDVFGGAKPRLLWAGVEPNDALSTLRERVRRAAMRSGVELSRERFRPHVTLARFKESRRGSEIANVQEFLTSQAGLCLPPFRATEFRLYRSTLHQNGATYDPLVSYGLT</sequence>
<dbReference type="OrthoDB" id="9793819at2"/>
<dbReference type="EMBL" id="LFTY01000002">
    <property type="protein sequence ID" value="KMW58947.1"/>
    <property type="molecule type" value="Genomic_DNA"/>
</dbReference>
<reference evidence="3 4" key="1">
    <citation type="submission" date="2015-06" db="EMBL/GenBank/DDBJ databases">
        <title>Draft genome sequence of an Alphaproteobacteria species associated to the Mediterranean sponge Oscarella lobularis.</title>
        <authorList>
            <person name="Jourda C."/>
            <person name="Santini S."/>
            <person name="Claverie J.-M."/>
        </authorList>
    </citation>
    <scope>NUCLEOTIDE SEQUENCE [LARGE SCALE GENOMIC DNA]</scope>
    <source>
        <strain evidence="3">IGS</strain>
    </source>
</reference>